<dbReference type="GO" id="GO:0006313">
    <property type="term" value="P:DNA transposition"/>
    <property type="evidence" value="ECO:0007669"/>
    <property type="project" value="InterPro"/>
</dbReference>
<sequence length="143" mass="16839">MVQRINGHTVSELTAHIVWSTKYRYKVLQGDIKVRCRELLIQICEAEDVIILKGVVSSDHIHMHINYRPSQNISDLVKKFKGRTSRKLQQEFPLLSKRYWGRHFWAIGFGCWSSGNITDEMVNAYLEHHRKPEDQDESNFILE</sequence>
<dbReference type="SMART" id="SM01321">
    <property type="entry name" value="Y1_Tnp"/>
    <property type="match status" value="1"/>
</dbReference>
<dbReference type="PANTHER" id="PTHR33360">
    <property type="entry name" value="TRANSPOSASE FOR INSERTION SEQUENCE ELEMENT IS200"/>
    <property type="match status" value="1"/>
</dbReference>
<dbReference type="GO" id="GO:0003677">
    <property type="term" value="F:DNA binding"/>
    <property type="evidence" value="ECO:0007669"/>
    <property type="project" value="InterPro"/>
</dbReference>
<comment type="caution">
    <text evidence="2">The sequence shown here is derived from an EMBL/GenBank/DDBJ whole genome shotgun (WGS) entry which is preliminary data.</text>
</comment>
<dbReference type="RefSeq" id="WP_301193365.1">
    <property type="nucleotide sequence ID" value="NZ_JAPDPJ010000269.1"/>
</dbReference>
<dbReference type="GO" id="GO:0004803">
    <property type="term" value="F:transposase activity"/>
    <property type="evidence" value="ECO:0007669"/>
    <property type="project" value="InterPro"/>
</dbReference>
<dbReference type="SUPFAM" id="SSF143422">
    <property type="entry name" value="Transposase IS200-like"/>
    <property type="match status" value="1"/>
</dbReference>
<proteinExistence type="predicted"/>
<reference evidence="2" key="1">
    <citation type="submission" date="2022-10" db="EMBL/GenBank/DDBJ databases">
        <authorList>
            <person name="Yu W.X."/>
        </authorList>
    </citation>
    <scope>NUCLEOTIDE SEQUENCE</scope>
    <source>
        <strain evidence="2">AAT</strain>
    </source>
</reference>
<dbReference type="InterPro" id="IPR002686">
    <property type="entry name" value="Transposase_17"/>
</dbReference>
<dbReference type="EMBL" id="JAPDPJ010000269">
    <property type="protein sequence ID" value="MCW3789825.1"/>
    <property type="molecule type" value="Genomic_DNA"/>
</dbReference>
<dbReference type="Gene3D" id="3.30.70.1290">
    <property type="entry name" value="Transposase IS200-like"/>
    <property type="match status" value="1"/>
</dbReference>
<dbReference type="AlphaFoldDB" id="A0AAE3SHR6"/>
<evidence type="ECO:0000313" key="2">
    <source>
        <dbReference type="EMBL" id="MCW3789825.1"/>
    </source>
</evidence>
<dbReference type="PANTHER" id="PTHR33360:SF2">
    <property type="entry name" value="TRANSPOSASE FOR INSERTION SEQUENCE ELEMENT IS200"/>
    <property type="match status" value="1"/>
</dbReference>
<dbReference type="InterPro" id="IPR036515">
    <property type="entry name" value="Transposase_17_sf"/>
</dbReference>
<dbReference type="NCBIfam" id="NF033573">
    <property type="entry name" value="transpos_IS200"/>
    <property type="match status" value="1"/>
</dbReference>
<accession>A0AAE3SHR6</accession>
<feature type="domain" description="Transposase IS200-like" evidence="1">
    <location>
        <begin position="10"/>
        <end position="129"/>
    </location>
</feature>
<dbReference type="Pfam" id="PF01797">
    <property type="entry name" value="Y1_Tnp"/>
    <property type="match status" value="1"/>
</dbReference>
<gene>
    <name evidence="2" type="primary">tnpA</name>
    <name evidence="2" type="ORF">OM075_25440</name>
</gene>
<evidence type="ECO:0000313" key="3">
    <source>
        <dbReference type="Proteomes" id="UP001209229"/>
    </source>
</evidence>
<dbReference type="Proteomes" id="UP001209229">
    <property type="component" value="Unassembled WGS sequence"/>
</dbReference>
<evidence type="ECO:0000259" key="1">
    <source>
        <dbReference type="SMART" id="SM01321"/>
    </source>
</evidence>
<protein>
    <submittedName>
        <fullName evidence="2">IS200/IS605 family transposase</fullName>
    </submittedName>
</protein>
<name>A0AAE3SHR6_9BACT</name>
<organism evidence="2 3">
    <name type="scientific">Plebeiibacterium sediminum</name>
    <dbReference type="NCBI Taxonomy" id="2992112"/>
    <lineage>
        <taxon>Bacteria</taxon>
        <taxon>Pseudomonadati</taxon>
        <taxon>Bacteroidota</taxon>
        <taxon>Bacteroidia</taxon>
        <taxon>Marinilabiliales</taxon>
        <taxon>Marinilabiliaceae</taxon>
        <taxon>Plebeiibacterium</taxon>
    </lineage>
</organism>
<keyword evidence="3" id="KW-1185">Reference proteome</keyword>